<organism evidence="2 3">
    <name type="scientific">Seminavis robusta</name>
    <dbReference type="NCBI Taxonomy" id="568900"/>
    <lineage>
        <taxon>Eukaryota</taxon>
        <taxon>Sar</taxon>
        <taxon>Stramenopiles</taxon>
        <taxon>Ochrophyta</taxon>
        <taxon>Bacillariophyta</taxon>
        <taxon>Bacillariophyceae</taxon>
        <taxon>Bacillariophycidae</taxon>
        <taxon>Naviculales</taxon>
        <taxon>Naviculaceae</taxon>
        <taxon>Seminavis</taxon>
    </lineage>
</organism>
<dbReference type="SMART" id="SM00516">
    <property type="entry name" value="SEC14"/>
    <property type="match status" value="1"/>
</dbReference>
<dbReference type="AlphaFoldDB" id="A0A9N8E6W0"/>
<dbReference type="PROSITE" id="PS50191">
    <property type="entry name" value="CRAL_TRIO"/>
    <property type="match status" value="1"/>
</dbReference>
<keyword evidence="3" id="KW-1185">Reference proteome</keyword>
<dbReference type="SUPFAM" id="SSF46938">
    <property type="entry name" value="CRAL/TRIO N-terminal domain"/>
    <property type="match status" value="1"/>
</dbReference>
<dbReference type="InterPro" id="IPR036865">
    <property type="entry name" value="CRAL-TRIO_dom_sf"/>
</dbReference>
<feature type="domain" description="CRAL-TRIO" evidence="1">
    <location>
        <begin position="111"/>
        <end position="277"/>
    </location>
</feature>
<gene>
    <name evidence="2" type="ORF">SEMRO_686_G187050.1</name>
</gene>
<dbReference type="PANTHER" id="PTHR23324:SF83">
    <property type="entry name" value="SEC14-LIKE PROTEIN 2"/>
    <property type="match status" value="1"/>
</dbReference>
<name>A0A9N8E6W0_9STRA</name>
<dbReference type="CDD" id="cd00170">
    <property type="entry name" value="SEC14"/>
    <property type="match status" value="1"/>
</dbReference>
<dbReference type="PANTHER" id="PTHR23324">
    <property type="entry name" value="SEC14 RELATED PROTEIN"/>
    <property type="match status" value="1"/>
</dbReference>
<dbReference type="OrthoDB" id="42535at2759"/>
<dbReference type="EMBL" id="CAICTM010000685">
    <property type="protein sequence ID" value="CAB9514959.1"/>
    <property type="molecule type" value="Genomic_DNA"/>
</dbReference>
<dbReference type="InterPro" id="IPR001251">
    <property type="entry name" value="CRAL-TRIO_dom"/>
</dbReference>
<dbReference type="Proteomes" id="UP001153069">
    <property type="component" value="Unassembled WGS sequence"/>
</dbReference>
<dbReference type="InterPro" id="IPR051064">
    <property type="entry name" value="SEC14/CRAL-TRIO_domain"/>
</dbReference>
<comment type="caution">
    <text evidence="2">The sequence shown here is derived from an EMBL/GenBank/DDBJ whole genome shotgun (WGS) entry which is preliminary data.</text>
</comment>
<dbReference type="GO" id="GO:0005737">
    <property type="term" value="C:cytoplasm"/>
    <property type="evidence" value="ECO:0007669"/>
    <property type="project" value="TreeGrafter"/>
</dbReference>
<dbReference type="Gene3D" id="3.40.525.10">
    <property type="entry name" value="CRAL-TRIO lipid binding domain"/>
    <property type="match status" value="1"/>
</dbReference>
<evidence type="ECO:0000259" key="1">
    <source>
        <dbReference type="PROSITE" id="PS50191"/>
    </source>
</evidence>
<reference evidence="2" key="1">
    <citation type="submission" date="2020-06" db="EMBL/GenBank/DDBJ databases">
        <authorList>
            <consortium name="Plant Systems Biology data submission"/>
        </authorList>
    </citation>
    <scope>NUCLEOTIDE SEQUENCE</scope>
    <source>
        <strain evidence="2">D6</strain>
    </source>
</reference>
<evidence type="ECO:0000313" key="2">
    <source>
        <dbReference type="EMBL" id="CAB9514959.1"/>
    </source>
</evidence>
<sequence length="360" mass="41339">MAAGATGIINRDQAFCSKVLRYTANHGPDFWSEENIQNVVAQWQLSPEMEQHLRDMQHRIADIDHFKNDPQWLTRFMAAPWGYHQAETMFRKMIEWRKQNHVDTIFDDYVPPQLLLDCVPSAILKDYDREGDPIYCERGGSVDAVGLMKVISREEMIRYCIWTRERNSNGVWLNDYERRQGRHVRGITIVYDLKGLNSRHLNPKGIEYFKEIMKITQENFPSPIKRMFIIRAPRIFQVMWSIIKHFFPATARAKMTFLGSTGYLEVLDKYLDINVLPPSIYEKGSGDVAVGMMQSLDGVDSVQDYLDKAYGSKVSTAETDEESLSSDSFCGSGAAPVHGKLILRGRLRNSGTVEVARVMR</sequence>
<dbReference type="Pfam" id="PF00650">
    <property type="entry name" value="CRAL_TRIO"/>
    <property type="match status" value="1"/>
</dbReference>
<protein>
    <submittedName>
        <fullName evidence="2">SEC14-like protein 2</fullName>
    </submittedName>
</protein>
<accession>A0A9N8E6W0</accession>
<dbReference type="InterPro" id="IPR036273">
    <property type="entry name" value="CRAL/TRIO_N_dom_sf"/>
</dbReference>
<dbReference type="SUPFAM" id="SSF52087">
    <property type="entry name" value="CRAL/TRIO domain"/>
    <property type="match status" value="1"/>
</dbReference>
<evidence type="ECO:0000313" key="3">
    <source>
        <dbReference type="Proteomes" id="UP001153069"/>
    </source>
</evidence>
<proteinExistence type="predicted"/>